<keyword evidence="3" id="KW-1185">Reference proteome</keyword>
<name>A0A3B0MP35_9RHOB</name>
<gene>
    <name evidence="2" type="ORF">ROE7235_01120</name>
</gene>
<protein>
    <recommendedName>
        <fullName evidence="4">Tellurium resistance protein</fullName>
    </recommendedName>
</protein>
<dbReference type="EMBL" id="UIHC01000008">
    <property type="protein sequence ID" value="SUZ31379.1"/>
    <property type="molecule type" value="Genomic_DNA"/>
</dbReference>
<evidence type="ECO:0000313" key="3">
    <source>
        <dbReference type="Proteomes" id="UP000272908"/>
    </source>
</evidence>
<organism evidence="2 3">
    <name type="scientific">Roseinatronobacter ekhonensis</name>
    <dbReference type="NCBI Taxonomy" id="254356"/>
    <lineage>
        <taxon>Bacteria</taxon>
        <taxon>Pseudomonadati</taxon>
        <taxon>Pseudomonadota</taxon>
        <taxon>Alphaproteobacteria</taxon>
        <taxon>Rhodobacterales</taxon>
        <taxon>Paracoccaceae</taxon>
        <taxon>Roseinatronobacter</taxon>
    </lineage>
</organism>
<keyword evidence="1" id="KW-0472">Membrane</keyword>
<dbReference type="RefSeq" id="WP_121093676.1">
    <property type="nucleotide sequence ID" value="NZ_UIHC01000008.1"/>
</dbReference>
<feature type="transmembrane region" description="Helical" evidence="1">
    <location>
        <begin position="68"/>
        <end position="89"/>
    </location>
</feature>
<dbReference type="InterPro" id="IPR047784">
    <property type="entry name" value="TrgA"/>
</dbReference>
<sequence length="155" mass="16333">MSSQPTLTRLFAMLAFAGFAVYSATTFQLLQEGARVSGMVNTVAAVMAAVSGWIVAGPRIDARAIGSVFAVVQGLVVAVFLALAAGATVDTFRLGYKTRYDDLGEAMNGFFDYVAEGAADIAVPDLLVPMGVFSVVAGVVLSLLYRLMEARRNAR</sequence>
<dbReference type="AlphaFoldDB" id="A0A3B0MP35"/>
<feature type="transmembrane region" description="Helical" evidence="1">
    <location>
        <begin position="36"/>
        <end position="56"/>
    </location>
</feature>
<reference evidence="3" key="1">
    <citation type="submission" date="2018-08" db="EMBL/GenBank/DDBJ databases">
        <authorList>
            <person name="Rodrigo-Torres L."/>
            <person name="Arahal R. D."/>
            <person name="Lucena T."/>
        </authorList>
    </citation>
    <scope>NUCLEOTIDE SEQUENCE [LARGE SCALE GENOMIC DNA]</scope>
    <source>
        <strain evidence="3">CECT 7235</strain>
    </source>
</reference>
<dbReference type="OrthoDB" id="9852360at2"/>
<evidence type="ECO:0000313" key="2">
    <source>
        <dbReference type="EMBL" id="SUZ31379.1"/>
    </source>
</evidence>
<dbReference type="Proteomes" id="UP000272908">
    <property type="component" value="Unassembled WGS sequence"/>
</dbReference>
<keyword evidence="1" id="KW-1133">Transmembrane helix</keyword>
<keyword evidence="1" id="KW-0812">Transmembrane</keyword>
<accession>A0A3B0MP35</accession>
<evidence type="ECO:0008006" key="4">
    <source>
        <dbReference type="Google" id="ProtNLM"/>
    </source>
</evidence>
<proteinExistence type="predicted"/>
<dbReference type="NCBIfam" id="NF033773">
    <property type="entry name" value="tellur_TrgA"/>
    <property type="match status" value="1"/>
</dbReference>
<feature type="transmembrane region" description="Helical" evidence="1">
    <location>
        <begin position="126"/>
        <end position="145"/>
    </location>
</feature>
<evidence type="ECO:0000256" key="1">
    <source>
        <dbReference type="SAM" id="Phobius"/>
    </source>
</evidence>